<accession>A0ABY4KCH4</accession>
<reference evidence="1" key="1">
    <citation type="submission" date="2022-04" db="EMBL/GenBank/DDBJ databases">
        <title>Consumption of N2O by Flavobacterium azooxidireducens sp. nov. isolated from Decomposing Leaf Litter of Phragmites australis (Cav.).</title>
        <authorList>
            <person name="Behrendt U."/>
            <person name="Spanner T."/>
            <person name="Augustin J."/>
            <person name="Horn M.A."/>
            <person name="Kolb S."/>
            <person name="Ulrich A."/>
        </authorList>
    </citation>
    <scope>NUCLEOTIDE SEQUENCE</scope>
    <source>
        <strain evidence="1">IGB 4-14</strain>
    </source>
</reference>
<keyword evidence="2" id="KW-1185">Reference proteome</keyword>
<dbReference type="EMBL" id="CP096205">
    <property type="protein sequence ID" value="UPQ78498.1"/>
    <property type="molecule type" value="Genomic_DNA"/>
</dbReference>
<organism evidence="1 2">
    <name type="scientific">Flavobacterium azooxidireducens</name>
    <dbReference type="NCBI Taxonomy" id="1871076"/>
    <lineage>
        <taxon>Bacteria</taxon>
        <taxon>Pseudomonadati</taxon>
        <taxon>Bacteroidota</taxon>
        <taxon>Flavobacteriia</taxon>
        <taxon>Flavobacteriales</taxon>
        <taxon>Flavobacteriaceae</taxon>
        <taxon>Flavobacterium</taxon>
    </lineage>
</organism>
<evidence type="ECO:0000313" key="2">
    <source>
        <dbReference type="Proteomes" id="UP000830583"/>
    </source>
</evidence>
<dbReference type="RefSeq" id="WP_248433422.1">
    <property type="nucleotide sequence ID" value="NZ_CP096205.1"/>
</dbReference>
<gene>
    <name evidence="1" type="ORF">M0M57_12825</name>
</gene>
<dbReference type="Proteomes" id="UP000830583">
    <property type="component" value="Chromosome"/>
</dbReference>
<evidence type="ECO:0000313" key="1">
    <source>
        <dbReference type="EMBL" id="UPQ78498.1"/>
    </source>
</evidence>
<protein>
    <submittedName>
        <fullName evidence="1">Uncharacterized protein</fullName>
    </submittedName>
</protein>
<sequence length="97" mass="11277">MIETATTFFEPIEKETIQLLHFPKEDVLEDKQLKRTRIAGLSRALALGNLEHIKTKIYFEDDLSKRVVDTTIWGITDDKVILKQGTIIPINRIYYSQ</sequence>
<proteinExistence type="predicted"/>
<name>A0ABY4KCH4_9FLAO</name>